<feature type="domain" description="LRAT" evidence="4">
    <location>
        <begin position="6"/>
        <end position="107"/>
    </location>
</feature>
<sequence>MEKGDHLISVRIGYSHHGIYIGCNKVIHYSGSSFGKSEKGVIEIVDLETFCQGNGYTIQTYPFRTFSRATSIERAKSRLGEDWYNVLLNNCEHFVTWCIQGFHRSHQVSRLIDAAALDVVPVCVIAAKLLLGRDPNSF</sequence>
<dbReference type="PANTHER" id="PTHR13943:SF77">
    <property type="entry name" value="LRAT DOMAIN-CONTAINING PROTEIN"/>
    <property type="match status" value="1"/>
</dbReference>
<dbReference type="InterPro" id="IPR051496">
    <property type="entry name" value="H-rev107_PLA/AT"/>
</dbReference>
<dbReference type="KEGG" id="cfon:HZU75_04520"/>
<keyword evidence="5" id="KW-0012">Acyltransferase</keyword>
<dbReference type="PANTHER" id="PTHR13943">
    <property type="entry name" value="HRAS-LIKE SUPPRESSOR - RELATED"/>
    <property type="match status" value="1"/>
</dbReference>
<keyword evidence="1 5" id="KW-0808">Transferase</keyword>
<organism evidence="5 6">
    <name type="scientific">Chitinibacter fontanus</name>
    <dbReference type="NCBI Taxonomy" id="1737446"/>
    <lineage>
        <taxon>Bacteria</taxon>
        <taxon>Pseudomonadati</taxon>
        <taxon>Pseudomonadota</taxon>
        <taxon>Betaproteobacteria</taxon>
        <taxon>Neisseriales</taxon>
        <taxon>Chitinibacteraceae</taxon>
        <taxon>Chitinibacter</taxon>
    </lineage>
</organism>
<dbReference type="GO" id="GO:0004623">
    <property type="term" value="F:phospholipase A2 activity"/>
    <property type="evidence" value="ECO:0007669"/>
    <property type="project" value="TreeGrafter"/>
</dbReference>
<dbReference type="GO" id="GO:0005737">
    <property type="term" value="C:cytoplasm"/>
    <property type="evidence" value="ECO:0007669"/>
    <property type="project" value="TreeGrafter"/>
</dbReference>
<dbReference type="EMBL" id="CP058952">
    <property type="protein sequence ID" value="QLI80852.1"/>
    <property type="molecule type" value="Genomic_DNA"/>
</dbReference>
<dbReference type="Pfam" id="PF04970">
    <property type="entry name" value="LRAT"/>
    <property type="match status" value="1"/>
</dbReference>
<evidence type="ECO:0000256" key="3">
    <source>
        <dbReference type="ARBA" id="ARBA00023098"/>
    </source>
</evidence>
<dbReference type="Proteomes" id="UP000510822">
    <property type="component" value="Chromosome"/>
</dbReference>
<evidence type="ECO:0000256" key="2">
    <source>
        <dbReference type="ARBA" id="ARBA00022801"/>
    </source>
</evidence>
<dbReference type="GO" id="GO:0008970">
    <property type="term" value="F:phospholipase A1 activity"/>
    <property type="evidence" value="ECO:0007669"/>
    <property type="project" value="TreeGrafter"/>
</dbReference>
<dbReference type="GO" id="GO:0016410">
    <property type="term" value="F:N-acyltransferase activity"/>
    <property type="evidence" value="ECO:0007669"/>
    <property type="project" value="TreeGrafter"/>
</dbReference>
<accession>A0A7D5V926</accession>
<reference evidence="5 6" key="1">
    <citation type="journal article" date="2016" name="Int. J. Syst. Evol. Microbiol.">
        <title>Chitinibacter fontanus sp. nov., isolated from a spring.</title>
        <authorList>
            <person name="Sheu S.Y."/>
            <person name="Li Y.S."/>
            <person name="Young C.C."/>
            <person name="Chen W.M."/>
        </authorList>
    </citation>
    <scope>NUCLEOTIDE SEQUENCE [LARGE SCALE GENOMIC DNA]</scope>
    <source>
        <strain evidence="5 6">STM-7</strain>
    </source>
</reference>
<evidence type="ECO:0000256" key="1">
    <source>
        <dbReference type="ARBA" id="ARBA00022679"/>
    </source>
</evidence>
<dbReference type="RefSeq" id="WP_180307986.1">
    <property type="nucleotide sequence ID" value="NZ_CP058952.1"/>
</dbReference>
<gene>
    <name evidence="5" type="ORF">HZU75_04520</name>
</gene>
<name>A0A7D5V926_9NEIS</name>
<keyword evidence="6" id="KW-1185">Reference proteome</keyword>
<dbReference type="AlphaFoldDB" id="A0A7D5V926"/>
<dbReference type="GO" id="GO:0070292">
    <property type="term" value="P:N-acylphosphatidylethanolamine metabolic process"/>
    <property type="evidence" value="ECO:0007669"/>
    <property type="project" value="TreeGrafter"/>
</dbReference>
<evidence type="ECO:0000313" key="6">
    <source>
        <dbReference type="Proteomes" id="UP000510822"/>
    </source>
</evidence>
<keyword evidence="3" id="KW-0443">Lipid metabolism</keyword>
<dbReference type="InterPro" id="IPR007053">
    <property type="entry name" value="LRAT_dom"/>
</dbReference>
<protein>
    <submittedName>
        <fullName evidence="5">Lecithin retinol acyltransferase family protein</fullName>
    </submittedName>
</protein>
<evidence type="ECO:0000313" key="5">
    <source>
        <dbReference type="EMBL" id="QLI80852.1"/>
    </source>
</evidence>
<proteinExistence type="predicted"/>
<dbReference type="Gene3D" id="3.90.1720.10">
    <property type="entry name" value="endopeptidase domain like (from Nostoc punctiforme)"/>
    <property type="match status" value="1"/>
</dbReference>
<keyword evidence="2" id="KW-0378">Hydrolase</keyword>
<dbReference type="PROSITE" id="PS51934">
    <property type="entry name" value="LRAT"/>
    <property type="match status" value="1"/>
</dbReference>
<evidence type="ECO:0000259" key="4">
    <source>
        <dbReference type="PROSITE" id="PS51934"/>
    </source>
</evidence>